<reference evidence="4 5" key="1">
    <citation type="journal article" date="2021" name="Sci. Rep.">
        <title>The genome of the diatom Chaetoceros tenuissimus carries an ancient integrated fragment of an extant virus.</title>
        <authorList>
            <person name="Hongo Y."/>
            <person name="Kimura K."/>
            <person name="Takaki Y."/>
            <person name="Yoshida Y."/>
            <person name="Baba S."/>
            <person name="Kobayashi G."/>
            <person name="Nagasaki K."/>
            <person name="Hano T."/>
            <person name="Tomaru Y."/>
        </authorList>
    </citation>
    <scope>NUCLEOTIDE SEQUENCE [LARGE SCALE GENOMIC DNA]</scope>
    <source>
        <strain evidence="4 5">NIES-3715</strain>
    </source>
</reference>
<comment type="pathway">
    <text evidence="1">Protein modification; protein ubiquitination.</text>
</comment>
<keyword evidence="2" id="KW-0833">Ubl conjugation pathway</keyword>
<keyword evidence="5" id="KW-1185">Reference proteome</keyword>
<sequence>MKTVPAAIITSMIVVSTTNAFMSNNLPFGVRSRTLTSSLDMTVIPDGPDWEGRKPQADAEMSSASSPPFGKDGNSLPADMILPMEEVDPESLSPERLDRMKREEDAKARFLHGDELIELRKYIANIKIDAKKARDKGDMNKLQDLLKALSESNAMDPEYVYMTALENMENAEAEGNQEEVEEYRQEALMARTCLPQFQLSGLHVGKYGDHGYEMVNITYAGGELGNTLVATKVTGDKNVPKGEITFTADLSPMAREGKDLKPIELSDVASKQWGHKYLSRFPGKGQVASEGFVNNQWMDGQLILVGNYFSFAWLPIGHQIFFGRPSAELTLKMLKQSQMSDFGAIDLDSPNAVAEQRAFAQKCFQETELMLFDDEADGELCFLVDDDDYFYQPGCFE</sequence>
<gene>
    <name evidence="4" type="ORF">CTEN210_03359</name>
</gene>
<dbReference type="EMBL" id="BLLK01000022">
    <property type="protein sequence ID" value="GFH46885.1"/>
    <property type="molecule type" value="Genomic_DNA"/>
</dbReference>
<accession>A0AAD3CKQ4</accession>
<dbReference type="PANTHER" id="PTHR10706">
    <property type="entry name" value="F-BOX FAMILY PROTEIN"/>
    <property type="match status" value="1"/>
</dbReference>
<organism evidence="4 5">
    <name type="scientific">Chaetoceros tenuissimus</name>
    <dbReference type="NCBI Taxonomy" id="426638"/>
    <lineage>
        <taxon>Eukaryota</taxon>
        <taxon>Sar</taxon>
        <taxon>Stramenopiles</taxon>
        <taxon>Ochrophyta</taxon>
        <taxon>Bacillariophyta</taxon>
        <taxon>Coscinodiscophyceae</taxon>
        <taxon>Chaetocerotophycidae</taxon>
        <taxon>Chaetocerotales</taxon>
        <taxon>Chaetocerotaceae</taxon>
        <taxon>Chaetoceros</taxon>
    </lineage>
</organism>
<dbReference type="AlphaFoldDB" id="A0AAD3CKQ4"/>
<comment type="caution">
    <text evidence="4">The sequence shown here is derived from an EMBL/GenBank/DDBJ whole genome shotgun (WGS) entry which is preliminary data.</text>
</comment>
<dbReference type="InterPro" id="IPR045048">
    <property type="entry name" value="FBXO31/39"/>
</dbReference>
<evidence type="ECO:0000313" key="4">
    <source>
        <dbReference type="EMBL" id="GFH46885.1"/>
    </source>
</evidence>
<name>A0AAD3CKQ4_9STRA</name>
<proteinExistence type="predicted"/>
<dbReference type="PANTHER" id="PTHR10706:SF130">
    <property type="entry name" value="F-BOX ONLY PROTEIN 31"/>
    <property type="match status" value="1"/>
</dbReference>
<feature type="region of interest" description="Disordered" evidence="3">
    <location>
        <begin position="43"/>
        <end position="73"/>
    </location>
</feature>
<evidence type="ECO:0000256" key="2">
    <source>
        <dbReference type="ARBA" id="ARBA00022786"/>
    </source>
</evidence>
<evidence type="ECO:0000313" key="5">
    <source>
        <dbReference type="Proteomes" id="UP001054902"/>
    </source>
</evidence>
<protein>
    <submittedName>
        <fullName evidence="4">Uncharacterized protein</fullName>
    </submittedName>
</protein>
<evidence type="ECO:0000256" key="3">
    <source>
        <dbReference type="SAM" id="MobiDB-lite"/>
    </source>
</evidence>
<evidence type="ECO:0000256" key="1">
    <source>
        <dbReference type="ARBA" id="ARBA00004906"/>
    </source>
</evidence>
<dbReference type="Pfam" id="PF12014">
    <property type="entry name" value="Cyclin_D1_bind"/>
    <property type="match status" value="1"/>
</dbReference>
<dbReference type="Proteomes" id="UP001054902">
    <property type="component" value="Unassembled WGS sequence"/>
</dbReference>